<organism evidence="2">
    <name type="scientific">Anguilla anguilla</name>
    <name type="common">European freshwater eel</name>
    <name type="synonym">Muraena anguilla</name>
    <dbReference type="NCBI Taxonomy" id="7936"/>
    <lineage>
        <taxon>Eukaryota</taxon>
        <taxon>Metazoa</taxon>
        <taxon>Chordata</taxon>
        <taxon>Craniata</taxon>
        <taxon>Vertebrata</taxon>
        <taxon>Euteleostomi</taxon>
        <taxon>Actinopterygii</taxon>
        <taxon>Neopterygii</taxon>
        <taxon>Teleostei</taxon>
        <taxon>Anguilliformes</taxon>
        <taxon>Anguillidae</taxon>
        <taxon>Anguilla</taxon>
    </lineage>
</organism>
<dbReference type="EMBL" id="GBXM01064057">
    <property type="protein sequence ID" value="JAH44520.1"/>
    <property type="molecule type" value="Transcribed_RNA"/>
</dbReference>
<reference evidence="2" key="2">
    <citation type="journal article" date="2015" name="Fish Shellfish Immunol.">
        <title>Early steps in the European eel (Anguilla anguilla)-Vibrio vulnificus interaction in the gills: Role of the RtxA13 toxin.</title>
        <authorList>
            <person name="Callol A."/>
            <person name="Pajuelo D."/>
            <person name="Ebbesson L."/>
            <person name="Teles M."/>
            <person name="MacKenzie S."/>
            <person name="Amaro C."/>
        </authorList>
    </citation>
    <scope>NUCLEOTIDE SEQUENCE</scope>
</reference>
<evidence type="ECO:0000256" key="1">
    <source>
        <dbReference type="SAM" id="Phobius"/>
    </source>
</evidence>
<keyword evidence="1" id="KW-1133">Transmembrane helix</keyword>
<dbReference type="AlphaFoldDB" id="A0A0E9SV48"/>
<proteinExistence type="predicted"/>
<protein>
    <submittedName>
        <fullName evidence="2">Uncharacterized protein</fullName>
    </submittedName>
</protein>
<feature type="transmembrane region" description="Helical" evidence="1">
    <location>
        <begin position="44"/>
        <end position="64"/>
    </location>
</feature>
<accession>A0A0E9SV48</accession>
<evidence type="ECO:0000313" key="2">
    <source>
        <dbReference type="EMBL" id="JAH44520.1"/>
    </source>
</evidence>
<reference evidence="2" key="1">
    <citation type="submission" date="2014-11" db="EMBL/GenBank/DDBJ databases">
        <authorList>
            <person name="Amaro Gonzalez C."/>
        </authorList>
    </citation>
    <scope>NUCLEOTIDE SEQUENCE</scope>
</reference>
<name>A0A0E9SV48_ANGAN</name>
<keyword evidence="1" id="KW-0812">Transmembrane</keyword>
<keyword evidence="1" id="KW-0472">Membrane</keyword>
<sequence>MNIFGYIHIFCYTFFTWLYSRVLLYFVIVCCIHICVILSDKHGLVLYFTTLVLGTHCVCCFLFQPY</sequence>
<feature type="transmembrane region" description="Helical" evidence="1">
    <location>
        <begin position="6"/>
        <end position="32"/>
    </location>
</feature>